<feature type="compositionally biased region" description="Low complexity" evidence="1">
    <location>
        <begin position="280"/>
        <end position="307"/>
    </location>
</feature>
<reference evidence="3 4" key="1">
    <citation type="submission" date="2009-06" db="EMBL/GenBank/DDBJ databases">
        <title>The Genome Sequence of Loxodonta africana (African elephant).</title>
        <authorList>
            <person name="Di Palma F."/>
            <person name="Heiman D."/>
            <person name="Young S."/>
            <person name="Johnson J."/>
            <person name="Lander E.S."/>
            <person name="Lindblad-Toh K."/>
        </authorList>
    </citation>
    <scope>NUCLEOTIDE SEQUENCE [LARGE SCALE GENOMIC DNA]</scope>
    <source>
        <strain evidence="3 4">Isolate ISIS603380</strain>
    </source>
</reference>
<feature type="region of interest" description="Disordered" evidence="1">
    <location>
        <begin position="1"/>
        <end position="69"/>
    </location>
</feature>
<dbReference type="InterPro" id="IPR037445">
    <property type="entry name" value="MAGE"/>
</dbReference>
<feature type="compositionally biased region" description="Basic and acidic residues" evidence="1">
    <location>
        <begin position="270"/>
        <end position="279"/>
    </location>
</feature>
<protein>
    <recommendedName>
        <fullName evidence="2">MAGE domain-containing protein</fullName>
    </recommendedName>
</protein>
<reference evidence="3" key="2">
    <citation type="submission" date="2025-08" db="UniProtKB">
        <authorList>
            <consortium name="Ensembl"/>
        </authorList>
    </citation>
    <scope>IDENTIFICATION</scope>
    <source>
        <strain evidence="3">Isolate ISIS603380</strain>
    </source>
</reference>
<dbReference type="InterPro" id="IPR041898">
    <property type="entry name" value="MAGE_WH1"/>
</dbReference>
<name>G3U0M3_LOXAF</name>
<dbReference type="Gene3D" id="1.10.10.1200">
    <property type="entry name" value="MAGE homology domain, winged helix WH1 motif"/>
    <property type="match status" value="1"/>
</dbReference>
<evidence type="ECO:0000313" key="3">
    <source>
        <dbReference type="Ensembl" id="ENSLAFP00000021381.1"/>
    </source>
</evidence>
<dbReference type="OMA" id="NDNCASE"/>
<dbReference type="Ensembl" id="ENSLAFT00000003948.3">
    <property type="protein sequence ID" value="ENSLAFP00000021381.1"/>
    <property type="gene ID" value="ENSLAFG00000003949.3"/>
</dbReference>
<feature type="compositionally biased region" description="Low complexity" evidence="1">
    <location>
        <begin position="7"/>
        <end position="17"/>
    </location>
</feature>
<dbReference type="FunFam" id="1.10.10.1200:FF:000007">
    <property type="entry name" value="Melanoma-associated antigen C2"/>
    <property type="match status" value="1"/>
</dbReference>
<evidence type="ECO:0000259" key="2">
    <source>
        <dbReference type="PROSITE" id="PS50838"/>
    </source>
</evidence>
<dbReference type="AlphaFoldDB" id="G3U0M3"/>
<dbReference type="Pfam" id="PF01454">
    <property type="entry name" value="MAGE"/>
    <property type="match status" value="1"/>
</dbReference>
<evidence type="ECO:0000256" key="1">
    <source>
        <dbReference type="SAM" id="MobiDB-lite"/>
    </source>
</evidence>
<dbReference type="GO" id="GO:0000122">
    <property type="term" value="P:negative regulation of transcription by RNA polymerase II"/>
    <property type="evidence" value="ECO:0007669"/>
    <property type="project" value="TreeGrafter"/>
</dbReference>
<dbReference type="STRING" id="9785.ENSLAFP00000021381"/>
<feature type="domain" description="MAGE" evidence="2">
    <location>
        <begin position="72"/>
        <end position="271"/>
    </location>
</feature>
<dbReference type="HOGENOM" id="CLU_039582_1_0_1"/>
<organism evidence="3 4">
    <name type="scientific">Loxodonta africana</name>
    <name type="common">African elephant</name>
    <dbReference type="NCBI Taxonomy" id="9785"/>
    <lineage>
        <taxon>Eukaryota</taxon>
        <taxon>Metazoa</taxon>
        <taxon>Chordata</taxon>
        <taxon>Craniata</taxon>
        <taxon>Vertebrata</taxon>
        <taxon>Euteleostomi</taxon>
        <taxon>Mammalia</taxon>
        <taxon>Eutheria</taxon>
        <taxon>Afrotheria</taxon>
        <taxon>Proboscidea</taxon>
        <taxon>Elephantidae</taxon>
        <taxon>Loxodonta</taxon>
    </lineage>
</organism>
<feature type="region of interest" description="Disordered" evidence="1">
    <location>
        <begin position="266"/>
        <end position="307"/>
    </location>
</feature>
<dbReference type="GeneTree" id="ENSGT00940000165165"/>
<dbReference type="Gene3D" id="1.10.10.1210">
    <property type="entry name" value="MAGE homology domain, winged helix WH2 motif"/>
    <property type="match status" value="1"/>
</dbReference>
<dbReference type="InterPro" id="IPR041899">
    <property type="entry name" value="MAGE_WH2"/>
</dbReference>
<dbReference type="SMART" id="SM01373">
    <property type="entry name" value="MAGE"/>
    <property type="match status" value="1"/>
</dbReference>
<sequence length="307" mass="34249">EVEEETSSSSSSSPTPSNLEEDTTAEIPSSAQDSQTSSEGTSDEDSSSEEDEETSRTSESPLDIENLPRNPVEEKVAMLVNFLLFKYQIKEPVTKADMLDTVIKEYEDHFTEILLKASERIEMVFGLDVKEVDPVSHCYVLLIKLDLTYDGMLIETEGMPKSGLLILILGVIFMKGNRITEEEIWEVLNTMDIYAGRKHFIFGEPGNLVTKELVQEKYLEYRQLPDSDPPRYEFLWGPRAHAEISKMKLLEFLARVHGVDPPSFSQQYREALKEEEEKAQAGASASSGATATAMESSSGTSSSCSHP</sequence>
<dbReference type="PANTHER" id="PTHR11736">
    <property type="entry name" value="MELANOMA-ASSOCIATED ANTIGEN MAGE ANTIGEN"/>
    <property type="match status" value="1"/>
</dbReference>
<accession>G3U0M3</accession>
<dbReference type="PANTHER" id="PTHR11736:SF145">
    <property type="entry name" value="MELANOMA-ASSOCIATED ANTIGEN B16"/>
    <property type="match status" value="1"/>
</dbReference>
<dbReference type="PROSITE" id="PS50838">
    <property type="entry name" value="MAGE"/>
    <property type="match status" value="1"/>
</dbReference>
<keyword evidence="4" id="KW-1185">Reference proteome</keyword>
<dbReference type="eggNOG" id="KOG4562">
    <property type="taxonomic scope" value="Eukaryota"/>
</dbReference>
<dbReference type="Proteomes" id="UP000007646">
    <property type="component" value="Unassembled WGS sequence"/>
</dbReference>
<dbReference type="InParanoid" id="G3U0M3"/>
<proteinExistence type="predicted"/>
<dbReference type="GO" id="GO:0005634">
    <property type="term" value="C:nucleus"/>
    <property type="evidence" value="ECO:0007669"/>
    <property type="project" value="TreeGrafter"/>
</dbReference>
<feature type="compositionally biased region" description="Acidic residues" evidence="1">
    <location>
        <begin position="41"/>
        <end position="53"/>
    </location>
</feature>
<reference evidence="3" key="3">
    <citation type="submission" date="2025-09" db="UniProtKB">
        <authorList>
            <consortium name="Ensembl"/>
        </authorList>
    </citation>
    <scope>IDENTIFICATION</scope>
    <source>
        <strain evidence="3">Isolate ISIS603380</strain>
    </source>
</reference>
<dbReference type="InterPro" id="IPR002190">
    <property type="entry name" value="MHD_dom"/>
</dbReference>
<evidence type="ECO:0000313" key="4">
    <source>
        <dbReference type="Proteomes" id="UP000007646"/>
    </source>
</evidence>
<dbReference type="FunFam" id="1.10.10.1210:FF:000001">
    <property type="entry name" value="melanoma-associated antigen D1"/>
    <property type="match status" value="1"/>
</dbReference>